<accession>A0AA37PCQ3</accession>
<evidence type="ECO:0000313" key="2">
    <source>
        <dbReference type="EMBL" id="GKT49782.1"/>
    </source>
</evidence>
<dbReference type="RefSeq" id="XP_049132132.1">
    <property type="nucleotide sequence ID" value="XM_049276175.1"/>
</dbReference>
<dbReference type="PANTHER" id="PTHR21011">
    <property type="entry name" value="MITOCHONDRIAL 28S RIBOSOMAL PROTEIN S6"/>
    <property type="match status" value="1"/>
</dbReference>
<gene>
    <name evidence="2" type="ORF">ColSpa_09963</name>
</gene>
<dbReference type="GO" id="GO:0070181">
    <property type="term" value="F:small ribosomal subunit rRNA binding"/>
    <property type="evidence" value="ECO:0007669"/>
    <property type="project" value="TreeGrafter"/>
</dbReference>
<keyword evidence="3" id="KW-1185">Reference proteome</keyword>
<organism evidence="2 3">
    <name type="scientific">Colletotrichum spaethianum</name>
    <dbReference type="NCBI Taxonomy" id="700344"/>
    <lineage>
        <taxon>Eukaryota</taxon>
        <taxon>Fungi</taxon>
        <taxon>Dikarya</taxon>
        <taxon>Ascomycota</taxon>
        <taxon>Pezizomycotina</taxon>
        <taxon>Sordariomycetes</taxon>
        <taxon>Hypocreomycetidae</taxon>
        <taxon>Glomerellales</taxon>
        <taxon>Glomerellaceae</taxon>
        <taxon>Colletotrichum</taxon>
        <taxon>Colletotrichum spaethianum species complex</taxon>
    </lineage>
</organism>
<dbReference type="AlphaFoldDB" id="A0AA37PCQ3"/>
<dbReference type="GO" id="GO:0006412">
    <property type="term" value="P:translation"/>
    <property type="evidence" value="ECO:0007669"/>
    <property type="project" value="InterPro"/>
</dbReference>
<keyword evidence="2" id="KW-0689">Ribosomal protein</keyword>
<dbReference type="SUPFAM" id="SSF54995">
    <property type="entry name" value="Ribosomal protein S6"/>
    <property type="match status" value="1"/>
</dbReference>
<dbReference type="GO" id="GO:0005763">
    <property type="term" value="C:mitochondrial small ribosomal subunit"/>
    <property type="evidence" value="ECO:0007669"/>
    <property type="project" value="TreeGrafter"/>
</dbReference>
<evidence type="ECO:0000313" key="3">
    <source>
        <dbReference type="Proteomes" id="UP001055115"/>
    </source>
</evidence>
<comment type="similarity">
    <text evidence="1">Belongs to the bacterial ribosomal protein bS6 family.</text>
</comment>
<evidence type="ECO:0000256" key="1">
    <source>
        <dbReference type="ARBA" id="ARBA00009512"/>
    </source>
</evidence>
<dbReference type="GO" id="GO:0003735">
    <property type="term" value="F:structural constituent of ribosome"/>
    <property type="evidence" value="ECO:0007669"/>
    <property type="project" value="InterPro"/>
</dbReference>
<reference evidence="2 3" key="1">
    <citation type="submission" date="2022-03" db="EMBL/GenBank/DDBJ databases">
        <title>Genome data of Colletotrichum spp.</title>
        <authorList>
            <person name="Utami Y.D."/>
            <person name="Hiruma K."/>
        </authorList>
    </citation>
    <scope>NUCLEOTIDE SEQUENCE [LARGE SCALE GENOMIC DNA]</scope>
    <source>
        <strain evidence="2 3">MAFF 239500</strain>
    </source>
</reference>
<name>A0AA37PCQ3_9PEZI</name>
<dbReference type="EMBL" id="BQXU01000032">
    <property type="protein sequence ID" value="GKT49782.1"/>
    <property type="molecule type" value="Genomic_DNA"/>
</dbReference>
<dbReference type="PANTHER" id="PTHR21011:SF1">
    <property type="entry name" value="SMALL RIBOSOMAL SUBUNIT PROTEIN BS6M"/>
    <property type="match status" value="1"/>
</dbReference>
<dbReference type="Pfam" id="PF01250">
    <property type="entry name" value="Ribosomal_S6"/>
    <property type="match status" value="1"/>
</dbReference>
<dbReference type="InterPro" id="IPR014717">
    <property type="entry name" value="Transl_elong_EF1B/ribsomal_bS6"/>
</dbReference>
<dbReference type="Gene3D" id="3.30.70.60">
    <property type="match status" value="1"/>
</dbReference>
<sequence>MLYELIGIVRPGSLAEVKEYALPEIPIPFSPNPTPLPLSDPQIPHLWRTIALTAGQIILRNGGVIRGISNWGVFTLPRPVSKAQMKHKSGHYFVMRYDASSSTHADMRTTINLDPRVIRTAHVKLGDGKLETMARFGDVKWDR</sequence>
<dbReference type="InterPro" id="IPR000529">
    <property type="entry name" value="Ribosomal_bS6"/>
</dbReference>
<keyword evidence="2" id="KW-0687">Ribonucleoprotein</keyword>
<dbReference type="GeneID" id="73330765"/>
<dbReference type="CDD" id="cd15465">
    <property type="entry name" value="bS6_mito"/>
    <property type="match status" value="1"/>
</dbReference>
<comment type="caution">
    <text evidence="2">The sequence shown here is derived from an EMBL/GenBank/DDBJ whole genome shotgun (WGS) entry which is preliminary data.</text>
</comment>
<protein>
    <submittedName>
        <fullName evidence="2">37S ribosomal protein MRP17, mitochondrial</fullName>
    </submittedName>
</protein>
<proteinExistence type="inferred from homology"/>
<dbReference type="Proteomes" id="UP001055115">
    <property type="component" value="Unassembled WGS sequence"/>
</dbReference>
<dbReference type="InterPro" id="IPR035980">
    <property type="entry name" value="Ribosomal_bS6_sf"/>
</dbReference>